<keyword evidence="5" id="KW-0862">Zinc</keyword>
<dbReference type="GO" id="GO:0005634">
    <property type="term" value="C:nucleus"/>
    <property type="evidence" value="ECO:0007669"/>
    <property type="project" value="UniProtKB-SubCell"/>
</dbReference>
<dbReference type="PROSITE" id="PS00028">
    <property type="entry name" value="ZINC_FINGER_C2H2_1"/>
    <property type="match status" value="3"/>
</dbReference>
<gene>
    <name evidence="10" type="primary">LOC106126055</name>
</gene>
<evidence type="ECO:0000256" key="5">
    <source>
        <dbReference type="ARBA" id="ARBA00022833"/>
    </source>
</evidence>
<dbReference type="PANTHER" id="PTHR24381:SF393">
    <property type="entry name" value="CHROMATIN-LINKED ADAPTOR FOR MSL PROTEINS, ISOFORM B"/>
    <property type="match status" value="1"/>
</dbReference>
<feature type="domain" description="C2H2-type" evidence="9">
    <location>
        <begin position="166"/>
        <end position="201"/>
    </location>
</feature>
<dbReference type="PANTHER" id="PTHR24381">
    <property type="entry name" value="ZINC FINGER PROTEIN"/>
    <property type="match status" value="1"/>
</dbReference>
<feature type="domain" description="C2H2-type" evidence="9">
    <location>
        <begin position="225"/>
        <end position="253"/>
    </location>
</feature>
<evidence type="ECO:0000256" key="8">
    <source>
        <dbReference type="SAM" id="MobiDB-lite"/>
    </source>
</evidence>
<dbReference type="AlphaFoldDB" id="A0AAJ6ZTM2"/>
<evidence type="ECO:0000256" key="7">
    <source>
        <dbReference type="PROSITE-ProRule" id="PRU00042"/>
    </source>
</evidence>
<keyword evidence="3" id="KW-0677">Repeat</keyword>
<evidence type="ECO:0000256" key="2">
    <source>
        <dbReference type="ARBA" id="ARBA00022723"/>
    </source>
</evidence>
<dbReference type="Proteomes" id="UP000694872">
    <property type="component" value="Unplaced"/>
</dbReference>
<comment type="subcellular location">
    <subcellularLocation>
        <location evidence="1">Nucleus</location>
    </subcellularLocation>
</comment>
<evidence type="ECO:0000256" key="4">
    <source>
        <dbReference type="ARBA" id="ARBA00022771"/>
    </source>
</evidence>
<name>A0AAJ6ZTM2_PAPXU</name>
<dbReference type="GO" id="GO:0008270">
    <property type="term" value="F:zinc ion binding"/>
    <property type="evidence" value="ECO:0007669"/>
    <property type="project" value="UniProtKB-KW"/>
</dbReference>
<feature type="region of interest" description="Disordered" evidence="8">
    <location>
        <begin position="86"/>
        <end position="136"/>
    </location>
</feature>
<dbReference type="Pfam" id="PF00096">
    <property type="entry name" value="zf-C2H2"/>
    <property type="match status" value="1"/>
</dbReference>
<dbReference type="InterPro" id="IPR013087">
    <property type="entry name" value="Znf_C2H2_type"/>
</dbReference>
<protein>
    <submittedName>
        <fullName evidence="10">Zinc finger protein 808-like</fullName>
    </submittedName>
</protein>
<keyword evidence="2" id="KW-0479">Metal-binding</keyword>
<dbReference type="SUPFAM" id="SSF57667">
    <property type="entry name" value="beta-beta-alpha zinc fingers"/>
    <property type="match status" value="1"/>
</dbReference>
<dbReference type="InterPro" id="IPR036236">
    <property type="entry name" value="Znf_C2H2_sf"/>
</dbReference>
<sequence>MPRRAIAKPTRHNIPSDESVFRGFQKLPKVLINRPNLSHLLKNIRVKYDKNGSLIPYSADAGQERILRKIIVNCTVNLVKIDSKNVKSVSKKGEPQNNANELLVVDNDKKKRGKSSQNKKPENPSTPKQTSNTRRYTKKLKKCEKCNKTFKNLNNHYRLSHTITTYECVHCSKKYKREPYYKKHIELHCKICYVLHQNEKQLMEHTLICRNIEQVENQTVIDKKYICNICTDQFDSNCAIAYHKAAVHSDNPPSINELYYLRNLGSINIYVCYFCKESSVDKEYLESHVSVLQNMSKKIIKHPCDQCRESFDSEDNLLQHIMTHATPDTNLEVVQNEIDASTTDCNTQVNNITDNENPNNETNEVINIENSNTTNLISNDTINNVDTDNIETATDVDPVINDVPSQVVPDLLENLKREVQIPTVQTKNRNECSNTGHLNGLIHTSPKKRNIYTNTKNMRYHCKMCEKYFTTNCALEKHHCPEIERVRTKLEKECSSENWNQNVECMDIDYPMSKPLTVHRSPVTRNVKSLQEDLVFNIVVREVPIEFYST</sequence>
<dbReference type="PROSITE" id="PS50157">
    <property type="entry name" value="ZINC_FINGER_C2H2_2"/>
    <property type="match status" value="3"/>
</dbReference>
<evidence type="ECO:0000256" key="1">
    <source>
        <dbReference type="ARBA" id="ARBA00004123"/>
    </source>
</evidence>
<evidence type="ECO:0000256" key="6">
    <source>
        <dbReference type="ARBA" id="ARBA00023242"/>
    </source>
</evidence>
<dbReference type="KEGG" id="pxu:106126055"/>
<dbReference type="Gene3D" id="3.30.160.60">
    <property type="entry name" value="Classic Zinc Finger"/>
    <property type="match status" value="2"/>
</dbReference>
<reference evidence="10" key="1">
    <citation type="submission" date="2025-08" db="UniProtKB">
        <authorList>
            <consortium name="RefSeq"/>
        </authorList>
    </citation>
    <scope>IDENTIFICATION</scope>
</reference>
<evidence type="ECO:0000259" key="9">
    <source>
        <dbReference type="PROSITE" id="PS50157"/>
    </source>
</evidence>
<dbReference type="SMART" id="SM00355">
    <property type="entry name" value="ZnF_C2H2"/>
    <property type="match status" value="6"/>
</dbReference>
<keyword evidence="4 7" id="KW-0863">Zinc-finger</keyword>
<evidence type="ECO:0000313" key="10">
    <source>
        <dbReference type="RefSeq" id="XP_013178976.1"/>
    </source>
</evidence>
<dbReference type="GO" id="GO:0000981">
    <property type="term" value="F:DNA-binding transcription factor activity, RNA polymerase II-specific"/>
    <property type="evidence" value="ECO:0007669"/>
    <property type="project" value="TreeGrafter"/>
</dbReference>
<keyword evidence="6" id="KW-0539">Nucleus</keyword>
<dbReference type="GO" id="GO:0000977">
    <property type="term" value="F:RNA polymerase II transcription regulatory region sequence-specific DNA binding"/>
    <property type="evidence" value="ECO:0007669"/>
    <property type="project" value="TreeGrafter"/>
</dbReference>
<organism evidence="10">
    <name type="scientific">Papilio xuthus</name>
    <name type="common">Asian swallowtail butterfly</name>
    <dbReference type="NCBI Taxonomy" id="66420"/>
    <lineage>
        <taxon>Eukaryota</taxon>
        <taxon>Metazoa</taxon>
        <taxon>Ecdysozoa</taxon>
        <taxon>Arthropoda</taxon>
        <taxon>Hexapoda</taxon>
        <taxon>Insecta</taxon>
        <taxon>Pterygota</taxon>
        <taxon>Neoptera</taxon>
        <taxon>Endopterygota</taxon>
        <taxon>Lepidoptera</taxon>
        <taxon>Glossata</taxon>
        <taxon>Ditrysia</taxon>
        <taxon>Papilionoidea</taxon>
        <taxon>Papilionidae</taxon>
        <taxon>Papilioninae</taxon>
        <taxon>Papilio</taxon>
    </lineage>
</organism>
<accession>A0AAJ6ZTM2</accession>
<dbReference type="GeneID" id="106126055"/>
<evidence type="ECO:0000256" key="3">
    <source>
        <dbReference type="ARBA" id="ARBA00022737"/>
    </source>
</evidence>
<feature type="compositionally biased region" description="Polar residues" evidence="8">
    <location>
        <begin position="123"/>
        <end position="134"/>
    </location>
</feature>
<dbReference type="RefSeq" id="XP_013178976.1">
    <property type="nucleotide sequence ID" value="XM_013323522.1"/>
</dbReference>
<proteinExistence type="predicted"/>
<feature type="domain" description="C2H2-type" evidence="9">
    <location>
        <begin position="302"/>
        <end position="329"/>
    </location>
</feature>